<dbReference type="InterPro" id="IPR052259">
    <property type="entry name" value="Nucleoredoxin-like"/>
</dbReference>
<dbReference type="PANTHER" id="PTHR13871:SF96">
    <property type="entry name" value="THIOREDOXIN DOMAIN-CONTAINING PROTEIN"/>
    <property type="match status" value="1"/>
</dbReference>
<keyword evidence="3" id="KW-0560">Oxidoreductase</keyword>
<evidence type="ECO:0000256" key="6">
    <source>
        <dbReference type="ARBA" id="ARBA00047388"/>
    </source>
</evidence>
<comment type="catalytic activity">
    <reaction evidence="7">
        <text>[protein]-dithiol + NADP(+) = [protein]-disulfide + NADPH + H(+)</text>
        <dbReference type="Rhea" id="RHEA:18753"/>
        <dbReference type="Rhea" id="RHEA-COMP:10593"/>
        <dbReference type="Rhea" id="RHEA-COMP:10594"/>
        <dbReference type="ChEBI" id="CHEBI:15378"/>
        <dbReference type="ChEBI" id="CHEBI:29950"/>
        <dbReference type="ChEBI" id="CHEBI:50058"/>
        <dbReference type="ChEBI" id="CHEBI:57783"/>
        <dbReference type="ChEBI" id="CHEBI:58349"/>
        <dbReference type="EC" id="1.8.1.8"/>
    </reaction>
</comment>
<dbReference type="PROSITE" id="PS51352">
    <property type="entry name" value="THIOREDOXIN_2"/>
    <property type="match status" value="1"/>
</dbReference>
<evidence type="ECO:0000259" key="9">
    <source>
        <dbReference type="PROSITE" id="PS51352"/>
    </source>
</evidence>
<evidence type="ECO:0000256" key="4">
    <source>
        <dbReference type="ARBA" id="ARBA00023027"/>
    </source>
</evidence>
<evidence type="ECO:0000256" key="7">
    <source>
        <dbReference type="ARBA" id="ARBA00047804"/>
    </source>
</evidence>
<keyword evidence="4" id="KW-0520">NAD</keyword>
<organism evidence="10 11">
    <name type="scientific">Chlamydomonas eustigma</name>
    <dbReference type="NCBI Taxonomy" id="1157962"/>
    <lineage>
        <taxon>Eukaryota</taxon>
        <taxon>Viridiplantae</taxon>
        <taxon>Chlorophyta</taxon>
        <taxon>core chlorophytes</taxon>
        <taxon>Chlorophyceae</taxon>
        <taxon>CS clade</taxon>
        <taxon>Chlamydomonadales</taxon>
        <taxon>Chlamydomonadaceae</taxon>
        <taxon>Chlamydomonas</taxon>
    </lineage>
</organism>
<dbReference type="Proteomes" id="UP000232323">
    <property type="component" value="Unassembled WGS sequence"/>
</dbReference>
<dbReference type="InterPro" id="IPR036249">
    <property type="entry name" value="Thioredoxin-like_sf"/>
</dbReference>
<keyword evidence="8" id="KW-0812">Transmembrane</keyword>
<gene>
    <name evidence="10" type="ORF">CEUSTIGMA_g9040.t1</name>
</gene>
<dbReference type="Pfam" id="PF13905">
    <property type="entry name" value="Thioredoxin_8"/>
    <property type="match status" value="1"/>
</dbReference>
<dbReference type="EC" id="1.8.1.8" evidence="1"/>
<dbReference type="EMBL" id="BEGY01000067">
    <property type="protein sequence ID" value="GAX81612.1"/>
    <property type="molecule type" value="Genomic_DNA"/>
</dbReference>
<dbReference type="AlphaFoldDB" id="A0A250XFD3"/>
<evidence type="ECO:0000256" key="1">
    <source>
        <dbReference type="ARBA" id="ARBA00012612"/>
    </source>
</evidence>
<dbReference type="GO" id="GO:0047134">
    <property type="term" value="F:protein-disulfide reductase [NAD(P)H] activity"/>
    <property type="evidence" value="ECO:0007669"/>
    <property type="project" value="UniProtKB-EC"/>
</dbReference>
<dbReference type="InterPro" id="IPR013766">
    <property type="entry name" value="Thioredoxin_domain"/>
</dbReference>
<keyword evidence="8" id="KW-0472">Membrane</keyword>
<proteinExistence type="inferred from homology"/>
<evidence type="ECO:0000313" key="10">
    <source>
        <dbReference type="EMBL" id="GAX81612.1"/>
    </source>
</evidence>
<keyword evidence="2" id="KW-0677">Repeat</keyword>
<feature type="domain" description="Thioredoxin" evidence="9">
    <location>
        <begin position="12"/>
        <end position="154"/>
    </location>
</feature>
<evidence type="ECO:0000256" key="2">
    <source>
        <dbReference type="ARBA" id="ARBA00022737"/>
    </source>
</evidence>
<comment type="catalytic activity">
    <reaction evidence="6">
        <text>[protein]-dithiol + NAD(+) = [protein]-disulfide + NADH + H(+)</text>
        <dbReference type="Rhea" id="RHEA:18749"/>
        <dbReference type="Rhea" id="RHEA-COMP:10593"/>
        <dbReference type="Rhea" id="RHEA-COMP:10594"/>
        <dbReference type="ChEBI" id="CHEBI:15378"/>
        <dbReference type="ChEBI" id="CHEBI:29950"/>
        <dbReference type="ChEBI" id="CHEBI:50058"/>
        <dbReference type="ChEBI" id="CHEBI:57540"/>
        <dbReference type="ChEBI" id="CHEBI:57945"/>
        <dbReference type="EC" id="1.8.1.8"/>
    </reaction>
</comment>
<evidence type="ECO:0000313" key="11">
    <source>
        <dbReference type="Proteomes" id="UP000232323"/>
    </source>
</evidence>
<dbReference type="Gene3D" id="3.40.30.10">
    <property type="entry name" value="Glutaredoxin"/>
    <property type="match status" value="1"/>
</dbReference>
<sequence length="198" mass="22560">MERVNIRELLGPTILTRLPEQAEPSHIDTETLEGKYVGLLFSRAFVPTCFRFAPKLKDVYDKQRESGTSFEVVLIPLDSSQESCDEQYSTMPWSCLPWGSPEIQSLKKQFAVTTPPVLVMISPDGHILSRDARLGVKDTPKDFPWKSVEAAVLSSYSFPPLRYYQNLTPGMKTKLKNAFMFIVPFLVMAFNWYYGAYS</sequence>
<dbReference type="OrthoDB" id="409136at2759"/>
<feature type="transmembrane region" description="Helical" evidence="8">
    <location>
        <begin position="178"/>
        <end position="195"/>
    </location>
</feature>
<name>A0A250XFD3_9CHLO</name>
<keyword evidence="8" id="KW-1133">Transmembrane helix</keyword>
<evidence type="ECO:0000256" key="5">
    <source>
        <dbReference type="ARBA" id="ARBA00025782"/>
    </source>
</evidence>
<dbReference type="InterPro" id="IPR012336">
    <property type="entry name" value="Thioredoxin-like_fold"/>
</dbReference>
<reference evidence="10 11" key="1">
    <citation type="submission" date="2017-08" db="EMBL/GenBank/DDBJ databases">
        <title>Acidophilic green algal genome provides insights into adaptation to an acidic environment.</title>
        <authorList>
            <person name="Hirooka S."/>
            <person name="Hirose Y."/>
            <person name="Kanesaki Y."/>
            <person name="Higuchi S."/>
            <person name="Fujiwara T."/>
            <person name="Onuma R."/>
            <person name="Era A."/>
            <person name="Ohbayashi R."/>
            <person name="Uzuka A."/>
            <person name="Nozaki H."/>
            <person name="Yoshikawa H."/>
            <person name="Miyagishima S.Y."/>
        </authorList>
    </citation>
    <scope>NUCLEOTIDE SEQUENCE [LARGE SCALE GENOMIC DNA]</scope>
    <source>
        <strain evidence="10 11">NIES-2499</strain>
    </source>
</reference>
<protein>
    <recommendedName>
        <fullName evidence="1">protein-disulfide reductase</fullName>
        <ecNumber evidence="1">1.8.1.8</ecNumber>
    </recommendedName>
</protein>
<accession>A0A250XFD3</accession>
<dbReference type="PANTHER" id="PTHR13871">
    <property type="entry name" value="THIOREDOXIN"/>
    <property type="match status" value="1"/>
</dbReference>
<comment type="caution">
    <text evidence="10">The sequence shown here is derived from an EMBL/GenBank/DDBJ whole genome shotgun (WGS) entry which is preliminary data.</text>
</comment>
<evidence type="ECO:0000256" key="3">
    <source>
        <dbReference type="ARBA" id="ARBA00023002"/>
    </source>
</evidence>
<keyword evidence="11" id="KW-1185">Reference proteome</keyword>
<evidence type="ECO:0000256" key="8">
    <source>
        <dbReference type="SAM" id="Phobius"/>
    </source>
</evidence>
<comment type="similarity">
    <text evidence="5">Belongs to the nucleoredoxin family.</text>
</comment>
<dbReference type="SUPFAM" id="SSF52833">
    <property type="entry name" value="Thioredoxin-like"/>
    <property type="match status" value="1"/>
</dbReference>